<dbReference type="Pfam" id="PF07690">
    <property type="entry name" value="MFS_1"/>
    <property type="match status" value="1"/>
</dbReference>
<dbReference type="InterPro" id="IPR052524">
    <property type="entry name" value="MFS_Cyanate_Porter"/>
</dbReference>
<feature type="transmembrane region" description="Helical" evidence="2">
    <location>
        <begin position="395"/>
        <end position="414"/>
    </location>
</feature>
<dbReference type="PANTHER" id="PTHR23523:SF2">
    <property type="entry name" value="2-NITROIMIDAZOLE TRANSPORTER"/>
    <property type="match status" value="1"/>
</dbReference>
<feature type="transmembrane region" description="Helical" evidence="2">
    <location>
        <begin position="302"/>
        <end position="325"/>
    </location>
</feature>
<dbReference type="InterPro" id="IPR036259">
    <property type="entry name" value="MFS_trans_sf"/>
</dbReference>
<sequence>MPQEDPTTLDAPEPPAPAPAPPAPRASGGAHGAGGSGGTAVPGVSGRTPGAARWTPRLVVLGLVIAALNLRPAVTGLGPLLEEVRAGLGMSSAVAGVLTSVPALCFAVFGSVASRLARRHGPAAVVLAGMAAITAGLALRPLAGGTTVFLLTTALALAGIAVSNVLMPVIVKRYFPDRVGAMTGLYSMALSLGTAAAAALTVPATEALGGTWRTGIGLWAVLAALALLPWFAVFLRDRHHGDTAPAGPPGTGAAADGTPPSPPLRITRSRIAWALGCFFGLQATAAYVTMGWVPQIYRDAGLSASTAGVLLAVTMGLGIPLSFVLPRVAARLNHQAPLVLLLGVCGLTGYTGLWLAPAEGAWAWALFMGVSNCAFPLVLTMIGMRARTSGGVAQLSAFVQSTGYLISIPGPLLVGALHGATGGWEAPLALLAVLMVIQLGVGLVAGRNRCVEDDLQVRH</sequence>
<dbReference type="CDD" id="cd17339">
    <property type="entry name" value="MFS_NIMT_CynX_like"/>
    <property type="match status" value="1"/>
</dbReference>
<feature type="transmembrane region" description="Helical" evidence="2">
    <location>
        <begin position="149"/>
        <end position="171"/>
    </location>
</feature>
<keyword evidence="2" id="KW-0812">Transmembrane</keyword>
<dbReference type="InterPro" id="IPR011701">
    <property type="entry name" value="MFS"/>
</dbReference>
<dbReference type="InterPro" id="IPR004747">
    <property type="entry name" value="CynX-like"/>
</dbReference>
<dbReference type="GO" id="GO:0016020">
    <property type="term" value="C:membrane"/>
    <property type="evidence" value="ECO:0007669"/>
    <property type="project" value="InterPro"/>
</dbReference>
<protein>
    <submittedName>
        <fullName evidence="3">MFS transporter</fullName>
    </submittedName>
</protein>
<feature type="region of interest" description="Disordered" evidence="1">
    <location>
        <begin position="1"/>
        <end position="48"/>
    </location>
</feature>
<dbReference type="AlphaFoldDB" id="A0A927IB97"/>
<feature type="transmembrane region" description="Helical" evidence="2">
    <location>
        <begin position="216"/>
        <end position="235"/>
    </location>
</feature>
<dbReference type="EMBL" id="JACXYU010000001">
    <property type="protein sequence ID" value="MBD3929986.1"/>
    <property type="molecule type" value="Genomic_DNA"/>
</dbReference>
<feature type="transmembrane region" description="Helical" evidence="2">
    <location>
        <begin position="362"/>
        <end position="383"/>
    </location>
</feature>
<evidence type="ECO:0000313" key="3">
    <source>
        <dbReference type="EMBL" id="MBD3929986.1"/>
    </source>
</evidence>
<feature type="transmembrane region" description="Helical" evidence="2">
    <location>
        <begin position="183"/>
        <end position="204"/>
    </location>
</feature>
<dbReference type="Proteomes" id="UP000632289">
    <property type="component" value="Unassembled WGS sequence"/>
</dbReference>
<gene>
    <name evidence="3" type="ORF">IF129_00165</name>
</gene>
<keyword evidence="4" id="KW-1185">Reference proteome</keyword>
<dbReference type="PANTHER" id="PTHR23523">
    <property type="match status" value="1"/>
</dbReference>
<feature type="compositionally biased region" description="Pro residues" evidence="1">
    <location>
        <begin position="12"/>
        <end position="24"/>
    </location>
</feature>
<dbReference type="SUPFAM" id="SSF103473">
    <property type="entry name" value="MFS general substrate transporter"/>
    <property type="match status" value="1"/>
</dbReference>
<keyword evidence="2" id="KW-0472">Membrane</keyword>
<feature type="transmembrane region" description="Helical" evidence="2">
    <location>
        <begin position="271"/>
        <end position="290"/>
    </location>
</feature>
<evidence type="ECO:0000313" key="4">
    <source>
        <dbReference type="Proteomes" id="UP000632289"/>
    </source>
</evidence>
<reference evidence="3" key="1">
    <citation type="submission" date="2020-09" db="EMBL/GenBank/DDBJ databases">
        <title>Secondary metabolite and genome analysis of marine Streptomyces chumphonensis KK1-2T.</title>
        <authorList>
            <person name="Phongsopitanun W."/>
            <person name="Kanchanasin P."/>
            <person name="Pittayakhajonwut P."/>
            <person name="Suwanborirux K."/>
            <person name="Tanasupawat S."/>
        </authorList>
    </citation>
    <scope>NUCLEOTIDE SEQUENCE</scope>
    <source>
        <strain evidence="3">KK1-2</strain>
    </source>
</reference>
<proteinExistence type="predicted"/>
<feature type="transmembrane region" description="Helical" evidence="2">
    <location>
        <begin position="58"/>
        <end position="81"/>
    </location>
</feature>
<dbReference type="Gene3D" id="1.20.1250.20">
    <property type="entry name" value="MFS general substrate transporter like domains"/>
    <property type="match status" value="1"/>
</dbReference>
<comment type="caution">
    <text evidence="3">The sequence shown here is derived from an EMBL/GenBank/DDBJ whole genome shotgun (WGS) entry which is preliminary data.</text>
</comment>
<evidence type="ECO:0000256" key="2">
    <source>
        <dbReference type="SAM" id="Phobius"/>
    </source>
</evidence>
<dbReference type="GO" id="GO:0022857">
    <property type="term" value="F:transmembrane transporter activity"/>
    <property type="evidence" value="ECO:0007669"/>
    <property type="project" value="InterPro"/>
</dbReference>
<evidence type="ECO:0000256" key="1">
    <source>
        <dbReference type="SAM" id="MobiDB-lite"/>
    </source>
</evidence>
<feature type="transmembrane region" description="Helical" evidence="2">
    <location>
        <begin position="93"/>
        <end position="112"/>
    </location>
</feature>
<feature type="transmembrane region" description="Helical" evidence="2">
    <location>
        <begin position="337"/>
        <end position="356"/>
    </location>
</feature>
<feature type="transmembrane region" description="Helical" evidence="2">
    <location>
        <begin position="124"/>
        <end position="143"/>
    </location>
</feature>
<dbReference type="RefSeq" id="WP_191207307.1">
    <property type="nucleotide sequence ID" value="NZ_BAABKL010000025.1"/>
</dbReference>
<feature type="compositionally biased region" description="Gly residues" evidence="1">
    <location>
        <begin position="29"/>
        <end position="40"/>
    </location>
</feature>
<name>A0A927IB97_9ACTN</name>
<organism evidence="3 4">
    <name type="scientific">Streptomyces chumphonensis</name>
    <dbReference type="NCBI Taxonomy" id="1214925"/>
    <lineage>
        <taxon>Bacteria</taxon>
        <taxon>Bacillati</taxon>
        <taxon>Actinomycetota</taxon>
        <taxon>Actinomycetes</taxon>
        <taxon>Kitasatosporales</taxon>
        <taxon>Streptomycetaceae</taxon>
        <taxon>Streptomyces</taxon>
    </lineage>
</organism>
<feature type="transmembrane region" description="Helical" evidence="2">
    <location>
        <begin position="426"/>
        <end position="446"/>
    </location>
</feature>
<keyword evidence="2" id="KW-1133">Transmembrane helix</keyword>
<dbReference type="NCBIfam" id="TIGR00896">
    <property type="entry name" value="CynX"/>
    <property type="match status" value="1"/>
</dbReference>
<accession>A0A927IB97</accession>